<feature type="transmembrane region" description="Helical" evidence="1">
    <location>
        <begin position="465"/>
        <end position="486"/>
    </location>
</feature>
<dbReference type="AlphaFoldDB" id="A0A6L2PR31"/>
<evidence type="ECO:0000259" key="2">
    <source>
        <dbReference type="Pfam" id="PF01757"/>
    </source>
</evidence>
<sequence length="544" mass="61391">MPYCLPLQPGHLIPQFTTIKWALCVPASCSYADVQQTLVDALHDYNETTGLSFDVHVDPEMCYVKEETGTPLSFGTVITLAFFGAAVSLAGIATIRDTRQDASRRHERGHWESLLVAFSLRKNARELLTDLPVEGDINCIHGVRALCTIAVYLLHRTLTLGFIPYSNRVELTEMCSEKWTQVIRTPMVHTDSFLMISGVLASFSMSKEIERKKNIDWIKKYVARFIRLTPPLVAVLLFYAYVVEHLGSGPQWNVVVRKNADICKANLWKNILYIHNFFPFEQMCAAHTHHLAQDMQLSLLSPLLVTLLWQWRVSSVIVLLCLHALSAILRYISTLRNQLSHVFYHGVTVKQMYRTGNLSYGLSLHRATPYLLGVSLGYLLHKTSKTVNIPKVAVWAGWVLAICFAYFSMFLRSDLGLRHYRYDAHDASVYAAYAPITWSLALGWLIWACFTGNGGALNTFLSCKFLVILDRISYAVYLTQFAVFFYNVGNIRASEQFSLLRSVDMAELLTVLLASVLVTLLFDLPMQEVKNIVAGGGNRRAKAT</sequence>
<feature type="transmembrane region" description="Helical" evidence="1">
    <location>
        <begin position="309"/>
        <end position="332"/>
    </location>
</feature>
<feature type="transmembrane region" description="Helical" evidence="1">
    <location>
        <begin position="392"/>
        <end position="411"/>
    </location>
</feature>
<feature type="transmembrane region" description="Helical" evidence="1">
    <location>
        <begin position="221"/>
        <end position="242"/>
    </location>
</feature>
<evidence type="ECO:0000313" key="3">
    <source>
        <dbReference type="EMBL" id="GFG32935.1"/>
    </source>
</evidence>
<keyword evidence="1" id="KW-1133">Transmembrane helix</keyword>
<dbReference type="Pfam" id="PF01757">
    <property type="entry name" value="Acyl_transf_3"/>
    <property type="match status" value="1"/>
</dbReference>
<evidence type="ECO:0000313" key="4">
    <source>
        <dbReference type="Proteomes" id="UP000502823"/>
    </source>
</evidence>
<feature type="transmembrane region" description="Helical" evidence="1">
    <location>
        <begin position="431"/>
        <end position="453"/>
    </location>
</feature>
<gene>
    <name evidence="3" type="ORF">Cfor_04105</name>
</gene>
<keyword evidence="4" id="KW-1185">Reference proteome</keyword>
<feature type="transmembrane region" description="Helical" evidence="1">
    <location>
        <begin position="74"/>
        <end position="95"/>
    </location>
</feature>
<dbReference type="InterPro" id="IPR002656">
    <property type="entry name" value="Acyl_transf_3_dom"/>
</dbReference>
<dbReference type="PANTHER" id="PTHR11161:SF4">
    <property type="entry name" value="DROP DEAD"/>
    <property type="match status" value="1"/>
</dbReference>
<keyword evidence="1" id="KW-0472">Membrane</keyword>
<dbReference type="OrthoDB" id="8196286at2759"/>
<protein>
    <recommendedName>
        <fullName evidence="2">Acyltransferase 3 domain-containing protein</fullName>
    </recommendedName>
</protein>
<accession>A0A6L2PR31</accession>
<feature type="transmembrane region" description="Helical" evidence="1">
    <location>
        <begin position="506"/>
        <end position="524"/>
    </location>
</feature>
<dbReference type="InParanoid" id="A0A6L2PR31"/>
<dbReference type="EMBL" id="BLKM01000390">
    <property type="protein sequence ID" value="GFG32935.1"/>
    <property type="molecule type" value="Genomic_DNA"/>
</dbReference>
<comment type="caution">
    <text evidence="3">The sequence shown here is derived from an EMBL/GenBank/DDBJ whole genome shotgun (WGS) entry which is preliminary data.</text>
</comment>
<reference evidence="4" key="1">
    <citation type="submission" date="2020-01" db="EMBL/GenBank/DDBJ databases">
        <title>Draft genome sequence of the Termite Coptotermes fromosanus.</title>
        <authorList>
            <person name="Itakura S."/>
            <person name="Yosikawa Y."/>
            <person name="Umezawa K."/>
        </authorList>
    </citation>
    <scope>NUCLEOTIDE SEQUENCE [LARGE SCALE GENOMIC DNA]</scope>
</reference>
<name>A0A6L2PR31_COPFO</name>
<proteinExistence type="predicted"/>
<dbReference type="InterPro" id="IPR052728">
    <property type="entry name" value="O2_lipid_transport_reg"/>
</dbReference>
<dbReference type="GO" id="GO:0016747">
    <property type="term" value="F:acyltransferase activity, transferring groups other than amino-acyl groups"/>
    <property type="evidence" value="ECO:0007669"/>
    <property type="project" value="InterPro"/>
</dbReference>
<organism evidence="3 4">
    <name type="scientific">Coptotermes formosanus</name>
    <name type="common">Formosan subterranean termite</name>
    <dbReference type="NCBI Taxonomy" id="36987"/>
    <lineage>
        <taxon>Eukaryota</taxon>
        <taxon>Metazoa</taxon>
        <taxon>Ecdysozoa</taxon>
        <taxon>Arthropoda</taxon>
        <taxon>Hexapoda</taxon>
        <taxon>Insecta</taxon>
        <taxon>Pterygota</taxon>
        <taxon>Neoptera</taxon>
        <taxon>Polyneoptera</taxon>
        <taxon>Dictyoptera</taxon>
        <taxon>Blattodea</taxon>
        <taxon>Blattoidea</taxon>
        <taxon>Termitoidae</taxon>
        <taxon>Rhinotermitidae</taxon>
        <taxon>Coptotermes</taxon>
    </lineage>
</organism>
<dbReference type="PANTHER" id="PTHR11161">
    <property type="entry name" value="O-ACYLTRANSFERASE"/>
    <property type="match status" value="1"/>
</dbReference>
<feature type="domain" description="Acyltransferase 3" evidence="2">
    <location>
        <begin position="138"/>
        <end position="521"/>
    </location>
</feature>
<evidence type="ECO:0000256" key="1">
    <source>
        <dbReference type="SAM" id="Phobius"/>
    </source>
</evidence>
<dbReference type="Proteomes" id="UP000502823">
    <property type="component" value="Unassembled WGS sequence"/>
</dbReference>
<keyword evidence="1" id="KW-0812">Transmembrane</keyword>